<sequence length="173" mass="18519">MALGPEHFRTVPDWPKEGIQFHDISPILRDAQLLASTTQDLIAATRAIVGEVDYVTAPEARGFLFGPALAVALGAGFVLARKPDKLPPQTASVPYELEYGEEHLHIHDHELEGKRVLVHDDLLATGGTARALVSLMETAGAEVVGAAFVSEILFLEGRASLGAMPVATLVEFD</sequence>
<dbReference type="SUPFAM" id="SSF53271">
    <property type="entry name" value="PRTase-like"/>
    <property type="match status" value="1"/>
</dbReference>
<dbReference type="EMBL" id="CAESAN010000004">
    <property type="protein sequence ID" value="CAB4334825.1"/>
    <property type="molecule type" value="Genomic_DNA"/>
</dbReference>
<keyword evidence="10" id="KW-0808">Transferase</keyword>
<dbReference type="NCBIfam" id="NF002636">
    <property type="entry name" value="PRK02304.1-5"/>
    <property type="match status" value="1"/>
</dbReference>
<dbReference type="GO" id="GO:0016208">
    <property type="term" value="F:AMP binding"/>
    <property type="evidence" value="ECO:0007669"/>
    <property type="project" value="TreeGrafter"/>
</dbReference>
<dbReference type="PANTHER" id="PTHR32315:SF3">
    <property type="entry name" value="ADENINE PHOSPHORIBOSYLTRANSFERASE"/>
    <property type="match status" value="1"/>
</dbReference>
<dbReference type="EC" id="2.4.2.7" evidence="7"/>
<evidence type="ECO:0000256" key="3">
    <source>
        <dbReference type="ARBA" id="ARBA00004496"/>
    </source>
</evidence>
<dbReference type="GO" id="GO:0044209">
    <property type="term" value="P:AMP salvage"/>
    <property type="evidence" value="ECO:0007669"/>
    <property type="project" value="UniProtKB-UniPathway"/>
</dbReference>
<comment type="catalytic activity">
    <reaction evidence="1">
        <text>AMP + diphosphate = 5-phospho-alpha-D-ribose 1-diphosphate + adenine</text>
        <dbReference type="Rhea" id="RHEA:16609"/>
        <dbReference type="ChEBI" id="CHEBI:16708"/>
        <dbReference type="ChEBI" id="CHEBI:33019"/>
        <dbReference type="ChEBI" id="CHEBI:58017"/>
        <dbReference type="ChEBI" id="CHEBI:456215"/>
        <dbReference type="EC" id="2.4.2.7"/>
    </reaction>
</comment>
<dbReference type="PANTHER" id="PTHR32315">
    <property type="entry name" value="ADENINE PHOSPHORIBOSYLTRANSFERASE"/>
    <property type="match status" value="1"/>
</dbReference>
<dbReference type="GO" id="GO:0003999">
    <property type="term" value="F:adenine phosphoribosyltransferase activity"/>
    <property type="evidence" value="ECO:0007669"/>
    <property type="project" value="UniProtKB-EC"/>
</dbReference>
<evidence type="ECO:0000259" key="12">
    <source>
        <dbReference type="Pfam" id="PF00156"/>
    </source>
</evidence>
<dbReference type="FunFam" id="3.40.50.2020:FF:000004">
    <property type="entry name" value="Adenine phosphoribosyltransferase"/>
    <property type="match status" value="1"/>
</dbReference>
<comment type="pathway">
    <text evidence="4">Purine metabolism; AMP biosynthesis via salvage pathway; AMP from adenine: step 1/1.</text>
</comment>
<accession>A0A6J5YWI7</accession>
<comment type="function">
    <text evidence="2">Catalyzes a salvage reaction resulting in the formation of AMP, that is energically less costly than de novo synthesis.</text>
</comment>
<dbReference type="InterPro" id="IPR029057">
    <property type="entry name" value="PRTase-like"/>
</dbReference>
<evidence type="ECO:0000256" key="2">
    <source>
        <dbReference type="ARBA" id="ARBA00003968"/>
    </source>
</evidence>
<dbReference type="AlphaFoldDB" id="A0A6J5YWI7"/>
<comment type="subunit">
    <text evidence="6">Homodimer.</text>
</comment>
<dbReference type="Pfam" id="PF00156">
    <property type="entry name" value="Pribosyltran"/>
    <property type="match status" value="1"/>
</dbReference>
<dbReference type="GO" id="GO:0006166">
    <property type="term" value="P:purine ribonucleoside salvage"/>
    <property type="evidence" value="ECO:0007669"/>
    <property type="project" value="UniProtKB-KW"/>
</dbReference>
<evidence type="ECO:0000256" key="11">
    <source>
        <dbReference type="ARBA" id="ARBA00022726"/>
    </source>
</evidence>
<dbReference type="Gene3D" id="3.40.50.2020">
    <property type="match status" value="1"/>
</dbReference>
<dbReference type="GO" id="GO:0002055">
    <property type="term" value="F:adenine binding"/>
    <property type="evidence" value="ECO:0007669"/>
    <property type="project" value="TreeGrafter"/>
</dbReference>
<evidence type="ECO:0000313" key="13">
    <source>
        <dbReference type="EMBL" id="CAB4334825.1"/>
    </source>
</evidence>
<dbReference type="UniPathway" id="UPA00588">
    <property type="reaction ID" value="UER00646"/>
</dbReference>
<evidence type="ECO:0000256" key="8">
    <source>
        <dbReference type="ARBA" id="ARBA00022490"/>
    </source>
</evidence>
<proteinExistence type="inferred from homology"/>
<dbReference type="GO" id="GO:0006168">
    <property type="term" value="P:adenine salvage"/>
    <property type="evidence" value="ECO:0007669"/>
    <property type="project" value="InterPro"/>
</dbReference>
<comment type="subcellular location">
    <subcellularLocation>
        <location evidence="3">Cytoplasm</location>
    </subcellularLocation>
</comment>
<name>A0A6J5YWI7_9ZZZZ</name>
<feature type="domain" description="Phosphoribosyltransferase" evidence="12">
    <location>
        <begin position="48"/>
        <end position="149"/>
    </location>
</feature>
<organism evidence="13">
    <name type="scientific">freshwater metagenome</name>
    <dbReference type="NCBI Taxonomy" id="449393"/>
    <lineage>
        <taxon>unclassified sequences</taxon>
        <taxon>metagenomes</taxon>
        <taxon>ecological metagenomes</taxon>
    </lineage>
</organism>
<dbReference type="InterPro" id="IPR000836">
    <property type="entry name" value="PRTase_dom"/>
</dbReference>
<protein>
    <recommendedName>
        <fullName evidence="7">adenine phosphoribosyltransferase</fullName>
        <ecNumber evidence="7">2.4.2.7</ecNumber>
    </recommendedName>
</protein>
<evidence type="ECO:0000256" key="4">
    <source>
        <dbReference type="ARBA" id="ARBA00004659"/>
    </source>
</evidence>
<evidence type="ECO:0000256" key="5">
    <source>
        <dbReference type="ARBA" id="ARBA00008391"/>
    </source>
</evidence>
<dbReference type="InterPro" id="IPR005764">
    <property type="entry name" value="Ade_phspho_trans"/>
</dbReference>
<evidence type="ECO:0000256" key="10">
    <source>
        <dbReference type="ARBA" id="ARBA00022679"/>
    </source>
</evidence>
<dbReference type="InterPro" id="IPR050054">
    <property type="entry name" value="UPRTase/APRTase"/>
</dbReference>
<comment type="similarity">
    <text evidence="5">Belongs to the purine/pyrimidine phosphoribosyltransferase family.</text>
</comment>
<gene>
    <name evidence="13" type="ORF">UFOPK3547_00095</name>
</gene>
<evidence type="ECO:0000256" key="6">
    <source>
        <dbReference type="ARBA" id="ARBA00011738"/>
    </source>
</evidence>
<dbReference type="GO" id="GO:0005737">
    <property type="term" value="C:cytoplasm"/>
    <property type="evidence" value="ECO:0007669"/>
    <property type="project" value="UniProtKB-SubCell"/>
</dbReference>
<keyword evidence="8" id="KW-0963">Cytoplasm</keyword>
<evidence type="ECO:0000256" key="1">
    <source>
        <dbReference type="ARBA" id="ARBA00000868"/>
    </source>
</evidence>
<evidence type="ECO:0000256" key="9">
    <source>
        <dbReference type="ARBA" id="ARBA00022676"/>
    </source>
</evidence>
<evidence type="ECO:0000256" key="7">
    <source>
        <dbReference type="ARBA" id="ARBA00011893"/>
    </source>
</evidence>
<reference evidence="13" key="1">
    <citation type="submission" date="2020-05" db="EMBL/GenBank/DDBJ databases">
        <authorList>
            <person name="Chiriac C."/>
            <person name="Salcher M."/>
            <person name="Ghai R."/>
            <person name="Kavagutti S V."/>
        </authorList>
    </citation>
    <scope>NUCLEOTIDE SEQUENCE</scope>
</reference>
<dbReference type="HAMAP" id="MF_00004">
    <property type="entry name" value="Aden_phosphoribosyltr"/>
    <property type="match status" value="1"/>
</dbReference>
<dbReference type="CDD" id="cd06223">
    <property type="entry name" value="PRTases_typeI"/>
    <property type="match status" value="1"/>
</dbReference>
<keyword evidence="9" id="KW-0328">Glycosyltransferase</keyword>
<keyword evidence="11" id="KW-0660">Purine salvage</keyword>